<accession>A0AAW5B7L8</accession>
<reference evidence="1 2" key="1">
    <citation type="journal article" date="2022" name="Evol. Bioinform. Online">
        <title>Draft Genome Sequence of Oceanobacillus jordanicus Strain GSFE11, a Halotolerant Plant Growth-Promoting Bacterial Endophyte Isolated From the Jordan Valley.</title>
        <authorList>
            <person name="Alhindi T."/>
            <person name="Albdaiwi R."/>
        </authorList>
    </citation>
    <scope>NUCLEOTIDE SEQUENCE [LARGE SCALE GENOMIC DNA]</scope>
    <source>
        <strain evidence="1 2">GSFE11</strain>
    </source>
</reference>
<dbReference type="Pfam" id="PF21845">
    <property type="entry name" value="DUF6904"/>
    <property type="match status" value="1"/>
</dbReference>
<keyword evidence="2" id="KW-1185">Reference proteome</keyword>
<name>A0AAW5B7L8_9BACI</name>
<proteinExistence type="predicted"/>
<protein>
    <submittedName>
        <fullName evidence="1">Uncharacterized protein</fullName>
    </submittedName>
</protein>
<dbReference type="EMBL" id="JAIFZM010000007">
    <property type="protein sequence ID" value="MCG3419411.1"/>
    <property type="molecule type" value="Genomic_DNA"/>
</dbReference>
<evidence type="ECO:0000313" key="1">
    <source>
        <dbReference type="EMBL" id="MCG3419411.1"/>
    </source>
</evidence>
<dbReference type="RefSeq" id="WP_238019651.1">
    <property type="nucleotide sequence ID" value="NZ_JAIFZM010000007.1"/>
</dbReference>
<comment type="caution">
    <text evidence="1">The sequence shown here is derived from an EMBL/GenBank/DDBJ whole genome shotgun (WGS) entry which is preliminary data.</text>
</comment>
<dbReference type="Proteomes" id="UP001199631">
    <property type="component" value="Unassembled WGS sequence"/>
</dbReference>
<dbReference type="AlphaFoldDB" id="A0AAW5B7L8"/>
<sequence>MIQIEPTPNYAGVSITGDFYDFDQLYESLHTVVGQEGELIHYHNARMRVLGLCYNLRHTNMGHREYEFKDHGLDKETMKWLGVVGSDKNLYLSFKMYYPEMLFIVLALNDFIDIHERKTATNRIWDKHVTTVRAFQAAVMDSLSKTLKNQTFKMLQNNMSHKYGPSVSGYFTQYLDELNVKFLNWDKEKRLKNISVIGKRLAEQGKPYEDAVRSVLQVAKEDNVDPSSIVYKDDYPDYEDIDW</sequence>
<evidence type="ECO:0000313" key="2">
    <source>
        <dbReference type="Proteomes" id="UP001199631"/>
    </source>
</evidence>
<gene>
    <name evidence="1" type="ORF">K3T81_09620</name>
</gene>
<dbReference type="InterPro" id="IPR054199">
    <property type="entry name" value="DUF6904"/>
</dbReference>
<organism evidence="1 2">
    <name type="scientific">Oceanobacillus jordanicus</name>
    <dbReference type="NCBI Taxonomy" id="2867266"/>
    <lineage>
        <taxon>Bacteria</taxon>
        <taxon>Bacillati</taxon>
        <taxon>Bacillota</taxon>
        <taxon>Bacilli</taxon>
        <taxon>Bacillales</taxon>
        <taxon>Bacillaceae</taxon>
        <taxon>Oceanobacillus</taxon>
    </lineage>
</organism>